<dbReference type="CDD" id="cd04645">
    <property type="entry name" value="LbH_gamma_CA_like"/>
    <property type="match status" value="1"/>
</dbReference>
<reference evidence="1 2" key="1">
    <citation type="submission" date="2009-01" db="EMBL/GenBank/DDBJ databases">
        <authorList>
            <person name="Fulton L."/>
            <person name="Clifton S."/>
            <person name="Fulton B."/>
            <person name="Xu J."/>
            <person name="Minx P."/>
            <person name="Pepin K.H."/>
            <person name="Johnson M."/>
            <person name="Bhonagiri V."/>
            <person name="Nash W.E."/>
            <person name="Mardis E.R."/>
            <person name="Wilson R.K."/>
        </authorList>
    </citation>
    <scope>NUCLEOTIDE SEQUENCE [LARGE SCALE GENOMIC DNA]</scope>
    <source>
        <strain evidence="1 2">DSM 5476</strain>
    </source>
</reference>
<dbReference type="PANTHER" id="PTHR13061:SF29">
    <property type="entry name" value="GAMMA CARBONIC ANHYDRASE-LIKE 1, MITOCHONDRIAL-RELATED"/>
    <property type="match status" value="1"/>
</dbReference>
<dbReference type="HOGENOM" id="CLU_064827_4_1_9"/>
<dbReference type="InterPro" id="IPR011004">
    <property type="entry name" value="Trimer_LpxA-like_sf"/>
</dbReference>
<dbReference type="eggNOG" id="COG0663">
    <property type="taxonomic scope" value="Bacteria"/>
</dbReference>
<dbReference type="SUPFAM" id="SSF51161">
    <property type="entry name" value="Trimeric LpxA-like enzymes"/>
    <property type="match status" value="1"/>
</dbReference>
<organism evidence="1 2">
    <name type="scientific">[Clostridium] methylpentosum DSM 5476</name>
    <dbReference type="NCBI Taxonomy" id="537013"/>
    <lineage>
        <taxon>Bacteria</taxon>
        <taxon>Bacillati</taxon>
        <taxon>Bacillota</taxon>
        <taxon>Clostridia</taxon>
        <taxon>Eubacteriales</taxon>
        <taxon>Oscillospiraceae</taxon>
        <taxon>Oscillospiraceae incertae sedis</taxon>
    </lineage>
</organism>
<protein>
    <submittedName>
        <fullName evidence="1">Bacterial transferase hexapeptide repeat protein</fullName>
    </submittedName>
</protein>
<dbReference type="Proteomes" id="UP000003340">
    <property type="component" value="Unassembled WGS sequence"/>
</dbReference>
<gene>
    <name evidence="1" type="ORF">CLOSTMETH_01664</name>
</gene>
<evidence type="ECO:0000313" key="2">
    <source>
        <dbReference type="Proteomes" id="UP000003340"/>
    </source>
</evidence>
<dbReference type="InterPro" id="IPR001451">
    <property type="entry name" value="Hexapep"/>
</dbReference>
<comment type="caution">
    <text evidence="1">The sequence shown here is derived from an EMBL/GenBank/DDBJ whole genome shotgun (WGS) entry which is preliminary data.</text>
</comment>
<dbReference type="InterPro" id="IPR050484">
    <property type="entry name" value="Transf_Hexapept/Carb_Anhydrase"/>
</dbReference>
<evidence type="ECO:0000313" key="1">
    <source>
        <dbReference type="EMBL" id="EEG30737.1"/>
    </source>
</evidence>
<keyword evidence="1" id="KW-0808">Transferase</keyword>
<name>C0ECU3_9FIRM</name>
<dbReference type="InterPro" id="IPR047324">
    <property type="entry name" value="LbH_gamma_CA-like"/>
</dbReference>
<dbReference type="EMBL" id="ACEC01000057">
    <property type="protein sequence ID" value="EEG30737.1"/>
    <property type="molecule type" value="Genomic_DNA"/>
</dbReference>
<dbReference type="AlphaFoldDB" id="C0ECU3"/>
<sequence length="163" mass="17109">MEVLQMEQIPQIDPSAKVFPGAVVIGEVTLGKRVSIWYNAVVRGDIAPITIGDNSNIQECSVLHVDHDTPILLGEGVTVGHGAILHGCRIGDNSLVGMGAIVLGGAVIGKNCIIGAGALVTQNTIIPDNSLVLGSPARIKRSLTEEEIQANRHNAEEYTALIS</sequence>
<dbReference type="STRING" id="537013.CLOSTMETH_01664"/>
<dbReference type="PANTHER" id="PTHR13061">
    <property type="entry name" value="DYNACTIN SUBUNIT P25"/>
    <property type="match status" value="1"/>
</dbReference>
<reference evidence="1 2" key="2">
    <citation type="submission" date="2009-02" db="EMBL/GenBank/DDBJ databases">
        <title>Draft genome sequence of Clostridium methylpentosum (DSM 5476).</title>
        <authorList>
            <person name="Sudarsanam P."/>
            <person name="Ley R."/>
            <person name="Guruge J."/>
            <person name="Turnbaugh P.J."/>
            <person name="Mahowald M."/>
            <person name="Liep D."/>
            <person name="Gordon J."/>
        </authorList>
    </citation>
    <scope>NUCLEOTIDE SEQUENCE [LARGE SCALE GENOMIC DNA]</scope>
    <source>
        <strain evidence="1 2">DSM 5476</strain>
    </source>
</reference>
<dbReference type="GO" id="GO:0016740">
    <property type="term" value="F:transferase activity"/>
    <property type="evidence" value="ECO:0007669"/>
    <property type="project" value="UniProtKB-KW"/>
</dbReference>
<accession>C0ECU3</accession>
<proteinExistence type="predicted"/>
<dbReference type="Gene3D" id="2.160.10.10">
    <property type="entry name" value="Hexapeptide repeat proteins"/>
    <property type="match status" value="1"/>
</dbReference>
<dbReference type="Pfam" id="PF00132">
    <property type="entry name" value="Hexapep"/>
    <property type="match status" value="1"/>
</dbReference>
<keyword evidence="2" id="KW-1185">Reference proteome</keyword>